<dbReference type="GeneID" id="24413971"/>
<name>E3QS39_COLGM</name>
<dbReference type="Proteomes" id="UP000008782">
    <property type="component" value="Unassembled WGS sequence"/>
</dbReference>
<sequence>MAIIAHKIVPGRISLDLEATVTVSAMMPPPPPRSDVCRSTRNVRTIQLLKPYANKRVASEGSKPLIDPHSVNGEPFKVNLACPSGTCGLLILCTDQLAEDRVLEEVVVVGL</sequence>
<dbReference type="RefSeq" id="XP_008097697.1">
    <property type="nucleotide sequence ID" value="XM_008099506.1"/>
</dbReference>
<evidence type="ECO:0000313" key="2">
    <source>
        <dbReference type="Proteomes" id="UP000008782"/>
    </source>
</evidence>
<gene>
    <name evidence="1" type="ORF">GLRG_08606</name>
</gene>
<evidence type="ECO:0000313" key="1">
    <source>
        <dbReference type="EMBL" id="EFQ33677.1"/>
    </source>
</evidence>
<dbReference type="HOGENOM" id="CLU_2158183_0_0_1"/>
<dbReference type="EMBL" id="GG697372">
    <property type="protein sequence ID" value="EFQ33677.1"/>
    <property type="molecule type" value="Genomic_DNA"/>
</dbReference>
<proteinExistence type="predicted"/>
<dbReference type="VEuPathDB" id="FungiDB:GLRG_08606"/>
<keyword evidence="2" id="KW-1185">Reference proteome</keyword>
<organism evidence="2">
    <name type="scientific">Colletotrichum graminicola (strain M1.001 / M2 / FGSC 10212)</name>
    <name type="common">Maize anthracnose fungus</name>
    <name type="synonym">Glomerella graminicola</name>
    <dbReference type="NCBI Taxonomy" id="645133"/>
    <lineage>
        <taxon>Eukaryota</taxon>
        <taxon>Fungi</taxon>
        <taxon>Dikarya</taxon>
        <taxon>Ascomycota</taxon>
        <taxon>Pezizomycotina</taxon>
        <taxon>Sordariomycetes</taxon>
        <taxon>Hypocreomycetidae</taxon>
        <taxon>Glomerellales</taxon>
        <taxon>Glomerellaceae</taxon>
        <taxon>Colletotrichum</taxon>
        <taxon>Colletotrichum graminicola species complex</taxon>
    </lineage>
</organism>
<protein>
    <submittedName>
        <fullName evidence="1">Uncharacterized protein</fullName>
    </submittedName>
</protein>
<reference evidence="2" key="1">
    <citation type="journal article" date="2012" name="Nat. Genet.">
        <title>Lifestyle transitions in plant pathogenic Colletotrichum fungi deciphered by genome and transcriptome analyses.</title>
        <authorList>
            <person name="O'Connell R.J."/>
            <person name="Thon M.R."/>
            <person name="Hacquard S."/>
            <person name="Amyotte S.G."/>
            <person name="Kleemann J."/>
            <person name="Torres M.F."/>
            <person name="Damm U."/>
            <person name="Buiate E.A."/>
            <person name="Epstein L."/>
            <person name="Alkan N."/>
            <person name="Altmueller J."/>
            <person name="Alvarado-Balderrama L."/>
            <person name="Bauser C.A."/>
            <person name="Becker C."/>
            <person name="Birren B.W."/>
            <person name="Chen Z."/>
            <person name="Choi J."/>
            <person name="Crouch J.A."/>
            <person name="Duvick J.P."/>
            <person name="Farman M.A."/>
            <person name="Gan P."/>
            <person name="Heiman D."/>
            <person name="Henrissat B."/>
            <person name="Howard R.J."/>
            <person name="Kabbage M."/>
            <person name="Koch C."/>
            <person name="Kracher B."/>
            <person name="Kubo Y."/>
            <person name="Law A.D."/>
            <person name="Lebrun M.-H."/>
            <person name="Lee Y.-H."/>
            <person name="Miyara I."/>
            <person name="Moore N."/>
            <person name="Neumann U."/>
            <person name="Nordstroem K."/>
            <person name="Panaccione D.G."/>
            <person name="Panstruga R."/>
            <person name="Place M."/>
            <person name="Proctor R.H."/>
            <person name="Prusky D."/>
            <person name="Rech G."/>
            <person name="Reinhardt R."/>
            <person name="Rollins J.A."/>
            <person name="Rounsley S."/>
            <person name="Schardl C.L."/>
            <person name="Schwartz D.C."/>
            <person name="Shenoy N."/>
            <person name="Shirasu K."/>
            <person name="Sikhakolli U.R."/>
            <person name="Stueber K."/>
            <person name="Sukno S.A."/>
            <person name="Sweigard J.A."/>
            <person name="Takano Y."/>
            <person name="Takahara H."/>
            <person name="Trail F."/>
            <person name="van der Does H.C."/>
            <person name="Voll L.M."/>
            <person name="Will I."/>
            <person name="Young S."/>
            <person name="Zeng Q."/>
            <person name="Zhang J."/>
            <person name="Zhou S."/>
            <person name="Dickman M.B."/>
            <person name="Schulze-Lefert P."/>
            <person name="Ver Loren van Themaat E."/>
            <person name="Ma L.-J."/>
            <person name="Vaillancourt L.J."/>
        </authorList>
    </citation>
    <scope>NUCLEOTIDE SEQUENCE [LARGE SCALE GENOMIC DNA]</scope>
    <source>
        <strain evidence="2">M1.001 / M2 / FGSC 10212</strain>
    </source>
</reference>
<dbReference type="AlphaFoldDB" id="E3QS39"/>
<accession>E3QS39</accession>